<sequence>MKEFFDPDWGPATLGVRAAEPRGENGEHSAAISLTSSYVFRNAAEAAARFSGAQDGYIYSRFSNPTVEAFERRLAAMEGGASCVATASGMAAVLSLCLTVLKAGDHILSSRGLFGSTINLFNNYLTKFGISVSYVDQTDLAAWEAGLRPNTRLLFAETPTNPLVELADIAALADIAHRHGALLAVDNCFLTPVLQQPLKLGADFVVHSATKYIDGQGRCVGGAIVGDAQRVGKDVFGFMRTAGPCLSPFNAWVFLKGLETLSVRMKAHCANAQGLAEWLSEQVAVRRVHYPGLREHPQHALAQRQQAGFGAVLAFEVEGGREEAWRVIDATRLLSITANLGDARSTITHPATTTHGRISAEARAQAGIGENLLRIAVGLEDLKDLQADLARGLSG</sequence>
<dbReference type="InterPro" id="IPR015424">
    <property type="entry name" value="PyrdxlP-dep_Trfase"/>
</dbReference>
<dbReference type="PANTHER" id="PTHR11808:SF80">
    <property type="entry name" value="CYSTATHIONINE GAMMA-LYASE"/>
    <property type="match status" value="1"/>
</dbReference>
<organism evidence="6 7">
    <name type="scientific">Solimonas aquatica</name>
    <dbReference type="NCBI Taxonomy" id="489703"/>
    <lineage>
        <taxon>Bacteria</taxon>
        <taxon>Pseudomonadati</taxon>
        <taxon>Pseudomonadota</taxon>
        <taxon>Gammaproteobacteria</taxon>
        <taxon>Nevskiales</taxon>
        <taxon>Nevskiaceae</taxon>
        <taxon>Solimonas</taxon>
    </lineage>
</organism>
<dbReference type="RefSeq" id="WP_177188783.1">
    <property type="nucleotide sequence ID" value="NZ_FOFS01000001.1"/>
</dbReference>
<evidence type="ECO:0000256" key="4">
    <source>
        <dbReference type="PIRSR" id="PIRSR001434-2"/>
    </source>
</evidence>
<dbReference type="FunFam" id="3.90.1150.10:FF:000033">
    <property type="entry name" value="Cystathionine gamma-synthase"/>
    <property type="match status" value="1"/>
</dbReference>
<comment type="pathway">
    <text evidence="3">Amino-acid biosynthesis; L-methionine biosynthesis via de novo pathway; L-homocysteine from O-succinyl-L-homoserine: step 1/1.</text>
</comment>
<dbReference type="InterPro" id="IPR000277">
    <property type="entry name" value="Cys/Met-Metab_PyrdxlP-dep_enz"/>
</dbReference>
<dbReference type="FunFam" id="3.40.640.10:FF:000046">
    <property type="entry name" value="Cystathionine gamma-lyase"/>
    <property type="match status" value="1"/>
</dbReference>
<dbReference type="GO" id="GO:0016846">
    <property type="term" value="F:carbon-sulfur lyase activity"/>
    <property type="evidence" value="ECO:0007669"/>
    <property type="project" value="TreeGrafter"/>
</dbReference>
<dbReference type="InterPro" id="IPR015421">
    <property type="entry name" value="PyrdxlP-dep_Trfase_major"/>
</dbReference>
<dbReference type="Gene3D" id="3.40.640.10">
    <property type="entry name" value="Type I PLP-dependent aspartate aminotransferase-like (Major domain)"/>
    <property type="match status" value="1"/>
</dbReference>
<dbReference type="UniPathway" id="UPA00051">
    <property type="reaction ID" value="UER00449"/>
</dbReference>
<protein>
    <recommendedName>
        <fullName evidence="3">O-succinylhomoserine sulfhydrylase</fullName>
        <shortName evidence="3">OSH sulfhydrylase</shortName>
        <shortName evidence="3">OSHS sulfhydrylase</shortName>
        <ecNumber evidence="3">2.5.1.-</ecNumber>
    </recommendedName>
</protein>
<evidence type="ECO:0000256" key="1">
    <source>
        <dbReference type="ARBA" id="ARBA00001933"/>
    </source>
</evidence>
<dbReference type="PROSITE" id="PS00868">
    <property type="entry name" value="CYS_MET_METAB_PP"/>
    <property type="match status" value="1"/>
</dbReference>
<dbReference type="InterPro" id="IPR006234">
    <property type="entry name" value="O-succ-hSer_sulfhydrylase"/>
</dbReference>
<dbReference type="PANTHER" id="PTHR11808">
    <property type="entry name" value="TRANS-SULFURATION ENZYME FAMILY MEMBER"/>
    <property type="match status" value="1"/>
</dbReference>
<dbReference type="EC" id="2.5.1.-" evidence="3"/>
<dbReference type="GO" id="GO:0016765">
    <property type="term" value="F:transferase activity, transferring alkyl or aryl (other than methyl) groups"/>
    <property type="evidence" value="ECO:0007669"/>
    <property type="project" value="UniProtKB-UniRule"/>
</dbReference>
<keyword evidence="3" id="KW-0486">Methionine biosynthesis</keyword>
<comment type="cofactor">
    <cofactor evidence="1 3 5">
        <name>pyridoxal 5'-phosphate</name>
        <dbReference type="ChEBI" id="CHEBI:597326"/>
    </cofactor>
</comment>
<dbReference type="PIRSF" id="PIRSF001434">
    <property type="entry name" value="CGS"/>
    <property type="match status" value="1"/>
</dbReference>
<keyword evidence="3" id="KW-0028">Amino-acid biosynthesis</keyword>
<dbReference type="Gene3D" id="3.90.1150.10">
    <property type="entry name" value="Aspartate Aminotransferase, domain 1"/>
    <property type="match status" value="1"/>
</dbReference>
<dbReference type="GO" id="GO:0071266">
    <property type="term" value="P:'de novo' L-methionine biosynthetic process"/>
    <property type="evidence" value="ECO:0007669"/>
    <property type="project" value="UniProtKB-UniRule"/>
</dbReference>
<comment type="catalytic activity">
    <reaction evidence="3">
        <text>O-succinyl-L-homoserine + hydrogen sulfide = L-homocysteine + succinate</text>
        <dbReference type="Rhea" id="RHEA:27826"/>
        <dbReference type="ChEBI" id="CHEBI:29919"/>
        <dbReference type="ChEBI" id="CHEBI:30031"/>
        <dbReference type="ChEBI" id="CHEBI:57661"/>
        <dbReference type="ChEBI" id="CHEBI:58199"/>
    </reaction>
</comment>
<dbReference type="NCBIfam" id="TIGR01325">
    <property type="entry name" value="O_suc_HS_sulf"/>
    <property type="match status" value="1"/>
</dbReference>
<dbReference type="CDD" id="cd00614">
    <property type="entry name" value="CGS_like"/>
    <property type="match status" value="1"/>
</dbReference>
<dbReference type="AlphaFoldDB" id="A0A1H9A0V2"/>
<dbReference type="Pfam" id="PF01053">
    <property type="entry name" value="Cys_Met_Meta_PP"/>
    <property type="match status" value="1"/>
</dbReference>
<reference evidence="7" key="1">
    <citation type="submission" date="2016-10" db="EMBL/GenBank/DDBJ databases">
        <authorList>
            <person name="Varghese N."/>
            <person name="Submissions S."/>
        </authorList>
    </citation>
    <scope>NUCLEOTIDE SEQUENCE [LARGE SCALE GENOMIC DNA]</scope>
    <source>
        <strain evidence="7">DSM 25927</strain>
    </source>
</reference>
<keyword evidence="2 3" id="KW-0663">Pyridoxal phosphate</keyword>
<evidence type="ECO:0000256" key="5">
    <source>
        <dbReference type="RuleBase" id="RU362118"/>
    </source>
</evidence>
<dbReference type="NCBIfam" id="NF006003">
    <property type="entry name" value="PRK08133.1"/>
    <property type="match status" value="1"/>
</dbReference>
<accession>A0A1H9A0V2</accession>
<gene>
    <name evidence="3" type="primary">metZ</name>
    <name evidence="6" type="ORF">SAMN04488038_101232</name>
</gene>
<evidence type="ECO:0000256" key="3">
    <source>
        <dbReference type="HAMAP-Rule" id="MF_02056"/>
    </source>
</evidence>
<dbReference type="GO" id="GO:0030170">
    <property type="term" value="F:pyridoxal phosphate binding"/>
    <property type="evidence" value="ECO:0007669"/>
    <property type="project" value="UniProtKB-UniRule"/>
</dbReference>
<dbReference type="HAMAP" id="MF_02056">
    <property type="entry name" value="MetZ"/>
    <property type="match status" value="1"/>
</dbReference>
<comment type="function">
    <text evidence="3">Catalyzes the formation of L-homocysteine from O-succinyl-L-homoserine (OSHS) and hydrogen sulfide.</text>
</comment>
<feature type="modified residue" description="N6-(pyridoxal phosphate)lysine" evidence="3 4">
    <location>
        <position position="211"/>
    </location>
</feature>
<dbReference type="InterPro" id="IPR015422">
    <property type="entry name" value="PyrdxlP-dep_Trfase_small"/>
</dbReference>
<comment type="similarity">
    <text evidence="3">Belongs to the trans-sulfuration enzymes family. MetZ subfamily.</text>
</comment>
<dbReference type="GO" id="GO:0005737">
    <property type="term" value="C:cytoplasm"/>
    <property type="evidence" value="ECO:0007669"/>
    <property type="project" value="TreeGrafter"/>
</dbReference>
<keyword evidence="3" id="KW-0808">Transferase</keyword>
<dbReference type="Proteomes" id="UP000199233">
    <property type="component" value="Unassembled WGS sequence"/>
</dbReference>
<dbReference type="GO" id="GO:0019346">
    <property type="term" value="P:transsulfuration"/>
    <property type="evidence" value="ECO:0007669"/>
    <property type="project" value="InterPro"/>
</dbReference>
<proteinExistence type="inferred from homology"/>
<dbReference type="GO" id="GO:0071268">
    <property type="term" value="P:homocysteine biosynthetic process"/>
    <property type="evidence" value="ECO:0007669"/>
    <property type="project" value="InterPro"/>
</dbReference>
<name>A0A1H9A0V2_9GAMM</name>
<comment type="subunit">
    <text evidence="3">Homotetramer.</text>
</comment>
<dbReference type="InterPro" id="IPR054542">
    <property type="entry name" value="Cys_met_metab_PP"/>
</dbReference>
<dbReference type="SUPFAM" id="SSF53383">
    <property type="entry name" value="PLP-dependent transferases"/>
    <property type="match status" value="1"/>
</dbReference>
<evidence type="ECO:0000313" key="6">
    <source>
        <dbReference type="EMBL" id="SEP70235.1"/>
    </source>
</evidence>
<dbReference type="EMBL" id="FOFS01000001">
    <property type="protein sequence ID" value="SEP70235.1"/>
    <property type="molecule type" value="Genomic_DNA"/>
</dbReference>
<evidence type="ECO:0000256" key="2">
    <source>
        <dbReference type="ARBA" id="ARBA00022898"/>
    </source>
</evidence>
<evidence type="ECO:0000313" key="7">
    <source>
        <dbReference type="Proteomes" id="UP000199233"/>
    </source>
</evidence>
<keyword evidence="7" id="KW-1185">Reference proteome</keyword>
<dbReference type="STRING" id="489703.SAMN04488038_101232"/>